<feature type="domain" description="Bacteriophage phiJL001 Gp84 C-terminal" evidence="1">
    <location>
        <begin position="196"/>
        <end position="277"/>
    </location>
</feature>
<comment type="caution">
    <text evidence="2">The sequence shown here is derived from an EMBL/GenBank/DDBJ whole genome shotgun (WGS) entry which is preliminary data.</text>
</comment>
<dbReference type="AlphaFoldDB" id="A0A1Q8ZXW1"/>
<evidence type="ECO:0000259" key="1">
    <source>
        <dbReference type="Pfam" id="PF09356"/>
    </source>
</evidence>
<protein>
    <submittedName>
        <fullName evidence="2">Beta tubulin</fullName>
    </submittedName>
</protein>
<dbReference type="STRING" id="1867956.BJF95_14330"/>
<reference evidence="2 3" key="1">
    <citation type="submission" date="2016-09" db="EMBL/GenBank/DDBJ databases">
        <title>Rhizobium oryziradicis sp. nov., isolated from the root of rice.</title>
        <authorList>
            <person name="Zhao J."/>
            <person name="Zhang X."/>
        </authorList>
    </citation>
    <scope>NUCLEOTIDE SEQUENCE [LARGE SCALE GENOMIC DNA]</scope>
    <source>
        <strain evidence="2 3">N19</strain>
    </source>
</reference>
<name>A0A1Q8ZXW1_9HYPH</name>
<evidence type="ECO:0000313" key="3">
    <source>
        <dbReference type="Proteomes" id="UP000186894"/>
    </source>
</evidence>
<dbReference type="EMBL" id="MKIM01000018">
    <property type="protein sequence ID" value="OLP46862.1"/>
    <property type="molecule type" value="Genomic_DNA"/>
</dbReference>
<dbReference type="Pfam" id="PF09356">
    <property type="entry name" value="Phage_BR0599"/>
    <property type="match status" value="1"/>
</dbReference>
<dbReference type="NCBIfam" id="TIGR02218">
    <property type="entry name" value="phg_TIGR02218"/>
    <property type="match status" value="1"/>
</dbReference>
<keyword evidence="3" id="KW-1185">Reference proteome</keyword>
<evidence type="ECO:0000313" key="2">
    <source>
        <dbReference type="EMBL" id="OLP46862.1"/>
    </source>
</evidence>
<sequence length="296" mass="31709">MRVIPDALAAHLAGDATTLCTCWRVIRTDQMVLGFTDHDRDLTLLGTQCHAASGFSASDAEAETGLAAPSSEVAGAFSSEVITEVDLMAGRYDGARIEVYRVNWQDPSQYLLLKVQEMGEVKRQTGQFTAELRSFTAKLNQEQGRTFGRRCDASLGDARCGVNMSVAGRRVSATVVTMESGDRITVSGIEGYSDDHFRYGGLTVTSGAETGVVADIETSRTSAGTTILSLWLPLDVALAAGDRLTLSIGCDKSFATCRDTFTNAANFRGFPHMPGSDFAYSYVSGQVAHDGSPLFK</sequence>
<dbReference type="OrthoDB" id="1633386at2"/>
<dbReference type="InterPro" id="IPR018964">
    <property type="entry name" value="Phage_phiJL001_Gp84_C"/>
</dbReference>
<dbReference type="RefSeq" id="WP_075637599.1">
    <property type="nucleotide sequence ID" value="NZ_MKIM01000018.1"/>
</dbReference>
<gene>
    <name evidence="2" type="ORF">BJF95_14330</name>
</gene>
<proteinExistence type="predicted"/>
<organism evidence="2 3">
    <name type="scientific">Rhizobium oryziradicis</name>
    <dbReference type="NCBI Taxonomy" id="1867956"/>
    <lineage>
        <taxon>Bacteria</taxon>
        <taxon>Pseudomonadati</taxon>
        <taxon>Pseudomonadota</taxon>
        <taxon>Alphaproteobacteria</taxon>
        <taxon>Hyphomicrobiales</taxon>
        <taxon>Rhizobiaceae</taxon>
        <taxon>Rhizobium/Agrobacterium group</taxon>
        <taxon>Rhizobium</taxon>
    </lineage>
</organism>
<dbReference type="InterPro" id="IPR011928">
    <property type="entry name" value="Phage_phiJL001_Gp84"/>
</dbReference>
<dbReference type="Pfam" id="PF09931">
    <property type="entry name" value="Phage_phiJL001_Gp84_N"/>
    <property type="match status" value="1"/>
</dbReference>
<dbReference type="Proteomes" id="UP000186894">
    <property type="component" value="Unassembled WGS sequence"/>
</dbReference>
<accession>A0A1Q8ZXW1</accession>